<feature type="non-terminal residue" evidence="1">
    <location>
        <position position="1"/>
    </location>
</feature>
<name>A0ABW3BIL8_9ACTN</name>
<gene>
    <name evidence="1" type="ORF">ACFQZU_16450</name>
</gene>
<dbReference type="GO" id="GO:0016787">
    <property type="term" value="F:hydrolase activity"/>
    <property type="evidence" value="ECO:0007669"/>
    <property type="project" value="UniProtKB-KW"/>
</dbReference>
<evidence type="ECO:0000313" key="1">
    <source>
        <dbReference type="EMBL" id="MFD0802900.1"/>
    </source>
</evidence>
<keyword evidence="1" id="KW-0378">Hydrolase</keyword>
<dbReference type="Proteomes" id="UP001596956">
    <property type="component" value="Unassembled WGS sequence"/>
</dbReference>
<protein>
    <submittedName>
        <fullName evidence="1">Glycoside hydrolase family 3 protein</fullName>
    </submittedName>
</protein>
<accession>A0ABW3BIL8</accession>
<proteinExistence type="predicted"/>
<reference evidence="2" key="1">
    <citation type="journal article" date="2019" name="Int. J. Syst. Evol. Microbiol.">
        <title>The Global Catalogue of Microorganisms (GCM) 10K type strain sequencing project: providing services to taxonomists for standard genome sequencing and annotation.</title>
        <authorList>
            <consortium name="The Broad Institute Genomics Platform"/>
            <consortium name="The Broad Institute Genome Sequencing Center for Infectious Disease"/>
            <person name="Wu L."/>
            <person name="Ma J."/>
        </authorList>
    </citation>
    <scope>NUCLEOTIDE SEQUENCE [LARGE SCALE GENOMIC DNA]</scope>
    <source>
        <strain evidence="2">CCUG 63369</strain>
    </source>
</reference>
<dbReference type="EMBL" id="JBHTHR010000641">
    <property type="protein sequence ID" value="MFD0802900.1"/>
    <property type="molecule type" value="Genomic_DNA"/>
</dbReference>
<organism evidence="1 2">
    <name type="scientific">Streptomonospora algeriensis</name>
    <dbReference type="NCBI Taxonomy" id="995084"/>
    <lineage>
        <taxon>Bacteria</taxon>
        <taxon>Bacillati</taxon>
        <taxon>Actinomycetota</taxon>
        <taxon>Actinomycetes</taxon>
        <taxon>Streptosporangiales</taxon>
        <taxon>Nocardiopsidaceae</taxon>
        <taxon>Streptomonospora</taxon>
    </lineage>
</organism>
<evidence type="ECO:0000313" key="2">
    <source>
        <dbReference type="Proteomes" id="UP001596956"/>
    </source>
</evidence>
<sequence>DAHRHPDTRALVAELCRHRPELVVVEMGLPAWRPQCRAHISTYGAGRVNGQSAAEVLGAPAGASVG</sequence>
<keyword evidence="2" id="KW-1185">Reference proteome</keyword>
<comment type="caution">
    <text evidence="1">The sequence shown here is derived from an EMBL/GenBank/DDBJ whole genome shotgun (WGS) entry which is preliminary data.</text>
</comment>